<dbReference type="OrthoDB" id="85118at2157"/>
<name>A0A5B9DEX2_9ARCH</name>
<gene>
    <name evidence="1" type="ORF">DSAG12_03489</name>
</gene>
<dbReference type="PANTHER" id="PTHR46018:SF2">
    <property type="entry name" value="ZINC PHOSPHODIESTERASE ELAC PROTEIN 1"/>
    <property type="match status" value="1"/>
</dbReference>
<dbReference type="SUPFAM" id="SSF56281">
    <property type="entry name" value="Metallo-hydrolase/oxidoreductase"/>
    <property type="match status" value="1"/>
</dbReference>
<dbReference type="InterPro" id="IPR036866">
    <property type="entry name" value="RibonucZ/Hydroxyglut_hydro"/>
</dbReference>
<dbReference type="Proteomes" id="UP000321408">
    <property type="component" value="Chromosome"/>
</dbReference>
<dbReference type="GO" id="GO:0042781">
    <property type="term" value="F:3'-tRNA processing endoribonuclease activity"/>
    <property type="evidence" value="ECO:0007669"/>
    <property type="project" value="UniProtKB-EC"/>
</dbReference>
<protein>
    <submittedName>
        <fullName evidence="1">MBL fold metallo-hydrolase</fullName>
    </submittedName>
</protein>
<proteinExistence type="predicted"/>
<dbReference type="Gene3D" id="3.60.15.10">
    <property type="entry name" value="Ribonuclease Z/Hydroxyacylglutathione hydrolase-like"/>
    <property type="match status" value="1"/>
</dbReference>
<evidence type="ECO:0000313" key="2">
    <source>
        <dbReference type="Proteomes" id="UP000321408"/>
    </source>
</evidence>
<dbReference type="Pfam" id="PF23023">
    <property type="entry name" value="Anti-Pycsar_Apyc1"/>
    <property type="match status" value="1"/>
</dbReference>
<reference evidence="1 2" key="1">
    <citation type="journal article" date="2020" name="Nature">
        <title>Isolation of an archaeon at the prokaryote-eukaryote interface.</title>
        <authorList>
            <person name="Imachi H."/>
            <person name="Nobu M.K."/>
            <person name="Nakahara N."/>
            <person name="Morono Y."/>
            <person name="Ogawara M."/>
            <person name="Takaki Y."/>
            <person name="Takano Y."/>
            <person name="Uematsu K."/>
            <person name="Ikuta T."/>
            <person name="Ito M."/>
            <person name="Matsui Y."/>
            <person name="Miyazaki M."/>
            <person name="Murata K."/>
            <person name="Saito Y."/>
            <person name="Sakai S."/>
            <person name="Song C."/>
            <person name="Tasumi E."/>
            <person name="Yamanaka Y."/>
            <person name="Yamaguchi T."/>
            <person name="Kamagata Y."/>
            <person name="Tamaki H."/>
            <person name="Takai K."/>
        </authorList>
    </citation>
    <scope>NUCLEOTIDE SEQUENCE [LARGE SCALE GENOMIC DNA]</scope>
    <source>
        <strain evidence="1 2">MK-D1</strain>
    </source>
</reference>
<sequence length="264" mass="30078">MEIIFLGTSGYGITATRNLPSILIDKCILVDCGEGCLNSLYKYNCEVQALKAIFISHVHPDHILGLITLLSKIGNYNKDSSIKKYPPIYVPKGMKIHLERIIEATYSNFLNRNFRIKIIELELNQDNYLEITINNKLYHIKWVKTMHSPICYAFNFNDEVIISGDTAPFLDFNEFIKNIPILVHEATFSDEDFELAHKLNHSTPSDVAKIANDNGIKQVYLYHVPDIDENEEKGFVSTAKTIFPNLFVAHDGDRIIFPPNVDGQ</sequence>
<dbReference type="PANTHER" id="PTHR46018">
    <property type="entry name" value="ZINC PHOSPHODIESTERASE ELAC PROTEIN 1"/>
    <property type="match status" value="1"/>
</dbReference>
<dbReference type="KEGG" id="psyt:DSAG12_03489"/>
<organism evidence="1 2">
    <name type="scientific">Promethearchaeum syntrophicum</name>
    <dbReference type="NCBI Taxonomy" id="2594042"/>
    <lineage>
        <taxon>Archaea</taxon>
        <taxon>Promethearchaeati</taxon>
        <taxon>Promethearchaeota</taxon>
        <taxon>Promethearchaeia</taxon>
        <taxon>Promethearchaeales</taxon>
        <taxon>Promethearchaeaceae</taxon>
        <taxon>Promethearchaeum</taxon>
    </lineage>
</organism>
<dbReference type="AlphaFoldDB" id="A0A5B9DEX2"/>
<dbReference type="EMBL" id="CP042905">
    <property type="protein sequence ID" value="QEE17652.2"/>
    <property type="molecule type" value="Genomic_DNA"/>
</dbReference>
<evidence type="ECO:0000313" key="1">
    <source>
        <dbReference type="EMBL" id="QEE17652.2"/>
    </source>
</evidence>
<accession>A0A5B9DEX2</accession>
<reference evidence="1 2" key="2">
    <citation type="journal article" date="2024" name="Int. J. Syst. Evol. Microbiol.">
        <title>Promethearchaeum syntrophicum gen. nov., sp. nov., an anaerobic, obligately syntrophic archaeon, the first isolate of the lineage 'Asgard' archaea, and proposal of the new archaeal phylum Promethearchaeota phyl. nov. and kingdom Promethearchaeati regn. nov.</title>
        <authorList>
            <person name="Imachi H."/>
            <person name="Nobu M.K."/>
            <person name="Kato S."/>
            <person name="Takaki Y."/>
            <person name="Miyazaki M."/>
            <person name="Miyata M."/>
            <person name="Ogawara M."/>
            <person name="Saito Y."/>
            <person name="Sakai S."/>
            <person name="Tahara Y.O."/>
            <person name="Takano Y."/>
            <person name="Tasumi E."/>
            <person name="Uematsu K."/>
            <person name="Yoshimura T."/>
            <person name="Itoh T."/>
            <person name="Ohkuma M."/>
            <person name="Takai K."/>
        </authorList>
    </citation>
    <scope>NUCLEOTIDE SEQUENCE [LARGE SCALE GENOMIC DNA]</scope>
    <source>
        <strain evidence="1 2">MK-D1</strain>
    </source>
</reference>
<keyword evidence="2" id="KW-1185">Reference proteome</keyword>